<reference evidence="1 2" key="2">
    <citation type="submission" date="2024-11" db="EMBL/GenBank/DDBJ databases">
        <title>Using genomics to understand microbial adaptation to soil warming.</title>
        <authorList>
            <person name="Deangelis K.M. PhD."/>
        </authorList>
    </citation>
    <scope>NUCLEOTIDE SEQUENCE [LARGE SCALE GENOMIC DNA]</scope>
    <source>
        <strain evidence="1 2">GAS97</strain>
    </source>
</reference>
<sequence length="69" mass="7763">MGNFSTSLSILPVVTVVLFGVPPTENPYIPRDETRSSIKSRYADVAFVMSNTVMESRMRCEVQVRLCVH</sequence>
<reference evidence="1 2" key="1">
    <citation type="submission" date="2024-10" db="EMBL/GenBank/DDBJ databases">
        <authorList>
            <person name="Deangelis K."/>
            <person name="Huntemann M."/>
            <person name="Clum A."/>
            <person name="Wang J."/>
            <person name="Palaniappan K."/>
            <person name="Ritter S."/>
            <person name="Chen I.-M."/>
            <person name="Stamatis D."/>
            <person name="Reddy T."/>
            <person name="O'Malley R."/>
            <person name="Daum C."/>
            <person name="Ng V."/>
            <person name="Ivanova N."/>
            <person name="Kyrpides N."/>
            <person name="Woyke T."/>
        </authorList>
    </citation>
    <scope>NUCLEOTIDE SEQUENCE [LARGE SCALE GENOMIC DNA]</scope>
    <source>
        <strain evidence="1 2">GAS97</strain>
    </source>
</reference>
<organism evidence="1 2">
    <name type="scientific">Caballeronia udeis</name>
    <dbReference type="NCBI Taxonomy" id="1232866"/>
    <lineage>
        <taxon>Bacteria</taxon>
        <taxon>Pseudomonadati</taxon>
        <taxon>Pseudomonadota</taxon>
        <taxon>Betaproteobacteria</taxon>
        <taxon>Burkholderiales</taxon>
        <taxon>Burkholderiaceae</taxon>
        <taxon>Caballeronia</taxon>
    </lineage>
</organism>
<proteinExistence type="predicted"/>
<evidence type="ECO:0008006" key="3">
    <source>
        <dbReference type="Google" id="ProtNLM"/>
    </source>
</evidence>
<protein>
    <recommendedName>
        <fullName evidence="3">Secreted protein</fullName>
    </recommendedName>
</protein>
<dbReference type="EMBL" id="JBIYDN010000023">
    <property type="protein sequence ID" value="MFK4446068.1"/>
    <property type="molecule type" value="Genomic_DNA"/>
</dbReference>
<keyword evidence="2" id="KW-1185">Reference proteome</keyword>
<name>A0ABW8MQU6_9BURK</name>
<evidence type="ECO:0000313" key="2">
    <source>
        <dbReference type="Proteomes" id="UP001620514"/>
    </source>
</evidence>
<gene>
    <name evidence="1" type="ORF">ABH943_006100</name>
</gene>
<dbReference type="Proteomes" id="UP001620514">
    <property type="component" value="Unassembled WGS sequence"/>
</dbReference>
<comment type="caution">
    <text evidence="1">The sequence shown here is derived from an EMBL/GenBank/DDBJ whole genome shotgun (WGS) entry which is preliminary data.</text>
</comment>
<accession>A0ABW8MQU6</accession>
<evidence type="ECO:0000313" key="1">
    <source>
        <dbReference type="EMBL" id="MFK4446068.1"/>
    </source>
</evidence>